<dbReference type="Gene3D" id="3.40.50.1100">
    <property type="match status" value="1"/>
</dbReference>
<reference evidence="2" key="1">
    <citation type="submission" date="2005-09" db="EMBL/GenBank/DDBJ databases">
        <title>Annotation of the Aspergillus terreus NIH2624 genome.</title>
        <authorList>
            <person name="Birren B.W."/>
            <person name="Lander E.S."/>
            <person name="Galagan J.E."/>
            <person name="Nusbaum C."/>
            <person name="Devon K."/>
            <person name="Henn M."/>
            <person name="Ma L.-J."/>
            <person name="Jaffe D.B."/>
            <person name="Butler J."/>
            <person name="Alvarez P."/>
            <person name="Gnerre S."/>
            <person name="Grabherr M."/>
            <person name="Kleber M."/>
            <person name="Mauceli E.W."/>
            <person name="Brockman W."/>
            <person name="Rounsley S."/>
            <person name="Young S.K."/>
            <person name="LaButti K."/>
            <person name="Pushparaj V."/>
            <person name="DeCaprio D."/>
            <person name="Crawford M."/>
            <person name="Koehrsen M."/>
            <person name="Engels R."/>
            <person name="Montgomery P."/>
            <person name="Pearson M."/>
            <person name="Howarth C."/>
            <person name="Larson L."/>
            <person name="Luoma S."/>
            <person name="White J."/>
            <person name="Alvarado L."/>
            <person name="Kodira C.D."/>
            <person name="Zeng Q."/>
            <person name="Oleary S."/>
            <person name="Yandava C."/>
            <person name="Denning D.W."/>
            <person name="Nierman W.C."/>
            <person name="Milne T."/>
            <person name="Madden K."/>
        </authorList>
    </citation>
    <scope>NUCLEOTIDE SEQUENCE [LARGE SCALE GENOMIC DNA]</scope>
    <source>
        <strain evidence="2">NIH 2624 / FGSC A1156</strain>
    </source>
</reference>
<evidence type="ECO:0000313" key="1">
    <source>
        <dbReference type="EMBL" id="EAU30125.1"/>
    </source>
</evidence>
<dbReference type="AlphaFoldDB" id="Q0C8Q0"/>
<sequence length="184" mass="19874">MRTHGHGSTHPGRFGDFGGRYAAESQIGFLQDLTAVFCHATCDAHFWSEFWELVPPPPPPAYPPTVCGRADACRRRGCYLAEAGGSSHLRGPQRIQPRRTSVAGPAEPNVDVMRSAATGKHLLPRDGSIRLLEFGFAASPLRKRQSAAAVLLRPLVDLTPGLPQEFEIGCNKAARLGATLAEIH</sequence>
<dbReference type="VEuPathDB" id="FungiDB:ATEG_09934"/>
<dbReference type="RefSeq" id="XP_001218556.1">
    <property type="nucleotide sequence ID" value="XM_001218555.1"/>
</dbReference>
<dbReference type="InterPro" id="IPR036052">
    <property type="entry name" value="TrpB-like_PALP_sf"/>
</dbReference>
<protein>
    <submittedName>
        <fullName evidence="1">Uncharacterized protein</fullName>
    </submittedName>
</protein>
<dbReference type="Proteomes" id="UP000007963">
    <property type="component" value="Unassembled WGS sequence"/>
</dbReference>
<gene>
    <name evidence="1" type="ORF">ATEG_09934</name>
</gene>
<dbReference type="GeneID" id="4354449"/>
<dbReference type="EMBL" id="CH476608">
    <property type="protein sequence ID" value="EAU30125.1"/>
    <property type="molecule type" value="Genomic_DNA"/>
</dbReference>
<accession>Q0C8Q0</accession>
<proteinExistence type="predicted"/>
<evidence type="ECO:0000313" key="2">
    <source>
        <dbReference type="Proteomes" id="UP000007963"/>
    </source>
</evidence>
<organism evidence="1 2">
    <name type="scientific">Aspergillus terreus (strain NIH 2624 / FGSC A1156)</name>
    <dbReference type="NCBI Taxonomy" id="341663"/>
    <lineage>
        <taxon>Eukaryota</taxon>
        <taxon>Fungi</taxon>
        <taxon>Dikarya</taxon>
        <taxon>Ascomycota</taxon>
        <taxon>Pezizomycotina</taxon>
        <taxon>Eurotiomycetes</taxon>
        <taxon>Eurotiomycetidae</taxon>
        <taxon>Eurotiales</taxon>
        <taxon>Aspergillaceae</taxon>
        <taxon>Aspergillus</taxon>
        <taxon>Aspergillus subgen. Circumdati</taxon>
    </lineage>
</organism>
<dbReference type="HOGENOM" id="CLU_1467874_0_0_1"/>
<name>Q0C8Q0_ASPTN</name>